<dbReference type="PANTHER" id="PTHR31818:SF3">
    <property type="entry name" value="O-FUCOSYLTRANSFERASE 29"/>
    <property type="match status" value="1"/>
</dbReference>
<dbReference type="AlphaFoldDB" id="A0AAQ3NGF6"/>
<name>A0AAQ3NGF6_VIGMU</name>
<gene>
    <name evidence="1" type="ORF">V8G54_014340</name>
</gene>
<evidence type="ECO:0000313" key="1">
    <source>
        <dbReference type="EMBL" id="WVZ09810.1"/>
    </source>
</evidence>
<protein>
    <submittedName>
        <fullName evidence="1">Uncharacterized protein</fullName>
    </submittedName>
</protein>
<dbReference type="EMBL" id="CP144696">
    <property type="protein sequence ID" value="WVZ09810.1"/>
    <property type="molecule type" value="Genomic_DNA"/>
</dbReference>
<sequence>MGHKRTIRPNAKKLSTLFEARHQMDWDTFCRRVKSCQRGFMGEPDEMRPGRGEFHEFPSSCICKRPYTEELGATNLTKADTSLNGIRRRGKLLSSGGGQSELPLSLCLMPTERQLKIECYGNASIFARSILVNHEGSSS</sequence>
<evidence type="ECO:0000313" key="2">
    <source>
        <dbReference type="Proteomes" id="UP001374535"/>
    </source>
</evidence>
<reference evidence="1 2" key="1">
    <citation type="journal article" date="2023" name="Life. Sci Alliance">
        <title>Evolutionary insights into 3D genome organization and epigenetic landscape of Vigna mungo.</title>
        <authorList>
            <person name="Junaid A."/>
            <person name="Singh B."/>
            <person name="Bhatia S."/>
        </authorList>
    </citation>
    <scope>NUCLEOTIDE SEQUENCE [LARGE SCALE GENOMIC DNA]</scope>
    <source>
        <strain evidence="1">Urdbean</strain>
    </source>
</reference>
<keyword evidence="2" id="KW-1185">Reference proteome</keyword>
<dbReference type="PANTHER" id="PTHR31818">
    <property type="entry name" value="O-FUCOSYLTRANSFERASE 16"/>
    <property type="match status" value="1"/>
</dbReference>
<proteinExistence type="predicted"/>
<accession>A0AAQ3NGF6</accession>
<organism evidence="1 2">
    <name type="scientific">Vigna mungo</name>
    <name type="common">Black gram</name>
    <name type="synonym">Phaseolus mungo</name>
    <dbReference type="NCBI Taxonomy" id="3915"/>
    <lineage>
        <taxon>Eukaryota</taxon>
        <taxon>Viridiplantae</taxon>
        <taxon>Streptophyta</taxon>
        <taxon>Embryophyta</taxon>
        <taxon>Tracheophyta</taxon>
        <taxon>Spermatophyta</taxon>
        <taxon>Magnoliopsida</taxon>
        <taxon>eudicotyledons</taxon>
        <taxon>Gunneridae</taxon>
        <taxon>Pentapetalae</taxon>
        <taxon>rosids</taxon>
        <taxon>fabids</taxon>
        <taxon>Fabales</taxon>
        <taxon>Fabaceae</taxon>
        <taxon>Papilionoideae</taxon>
        <taxon>50 kb inversion clade</taxon>
        <taxon>NPAAA clade</taxon>
        <taxon>indigoferoid/millettioid clade</taxon>
        <taxon>Phaseoleae</taxon>
        <taxon>Vigna</taxon>
    </lineage>
</organism>
<dbReference type="Proteomes" id="UP001374535">
    <property type="component" value="Chromosome 5"/>
</dbReference>